<comment type="caution">
    <text evidence="3">The sequence shown here is derived from an EMBL/GenBank/DDBJ whole genome shotgun (WGS) entry which is preliminary data.</text>
</comment>
<gene>
    <name evidence="3" type="ORF">PVAND_016685</name>
</gene>
<dbReference type="AlphaFoldDB" id="A0A9J6BH18"/>
<evidence type="ECO:0000313" key="4">
    <source>
        <dbReference type="Proteomes" id="UP001107558"/>
    </source>
</evidence>
<organism evidence="3 4">
    <name type="scientific">Polypedilum vanderplanki</name>
    <name type="common">Sleeping chironomid midge</name>
    <dbReference type="NCBI Taxonomy" id="319348"/>
    <lineage>
        <taxon>Eukaryota</taxon>
        <taxon>Metazoa</taxon>
        <taxon>Ecdysozoa</taxon>
        <taxon>Arthropoda</taxon>
        <taxon>Hexapoda</taxon>
        <taxon>Insecta</taxon>
        <taxon>Pterygota</taxon>
        <taxon>Neoptera</taxon>
        <taxon>Endopterygota</taxon>
        <taxon>Diptera</taxon>
        <taxon>Nematocera</taxon>
        <taxon>Chironomoidea</taxon>
        <taxon>Chironomidae</taxon>
        <taxon>Chironominae</taxon>
        <taxon>Polypedilum</taxon>
        <taxon>Polypedilum</taxon>
    </lineage>
</organism>
<feature type="chain" id="PRO_5039901367" evidence="2">
    <location>
        <begin position="20"/>
        <end position="1241"/>
    </location>
</feature>
<protein>
    <submittedName>
        <fullName evidence="3">Uncharacterized protein</fullName>
    </submittedName>
</protein>
<keyword evidence="4" id="KW-1185">Reference proteome</keyword>
<dbReference type="OrthoDB" id="7799240at2759"/>
<feature type="region of interest" description="Disordered" evidence="1">
    <location>
        <begin position="1151"/>
        <end position="1173"/>
    </location>
</feature>
<feature type="region of interest" description="Disordered" evidence="1">
    <location>
        <begin position="989"/>
        <end position="1008"/>
    </location>
</feature>
<evidence type="ECO:0000256" key="2">
    <source>
        <dbReference type="SAM" id="SignalP"/>
    </source>
</evidence>
<reference evidence="3" key="1">
    <citation type="submission" date="2021-03" db="EMBL/GenBank/DDBJ databases">
        <title>Chromosome level genome of the anhydrobiotic midge Polypedilum vanderplanki.</title>
        <authorList>
            <person name="Yoshida Y."/>
            <person name="Kikawada T."/>
            <person name="Gusev O."/>
        </authorList>
    </citation>
    <scope>NUCLEOTIDE SEQUENCE</scope>
    <source>
        <strain evidence="3">NIAS01</strain>
        <tissue evidence="3">Whole body or cell culture</tissue>
    </source>
</reference>
<dbReference type="EMBL" id="JADBJN010000004">
    <property type="protein sequence ID" value="KAG5668758.1"/>
    <property type="molecule type" value="Genomic_DNA"/>
</dbReference>
<evidence type="ECO:0000256" key="1">
    <source>
        <dbReference type="SAM" id="MobiDB-lite"/>
    </source>
</evidence>
<feature type="region of interest" description="Disordered" evidence="1">
    <location>
        <begin position="335"/>
        <end position="384"/>
    </location>
</feature>
<keyword evidence="2" id="KW-0732">Signal</keyword>
<name>A0A9J6BH18_POLVA</name>
<evidence type="ECO:0000313" key="3">
    <source>
        <dbReference type="EMBL" id="KAG5668758.1"/>
    </source>
</evidence>
<sequence length="1241" mass="137199">MKTVKFLLYIFVTFSITSAESVYNFPAHECIRINNTDQFDPDSMSIPSKQISCRPGQKAINATIKYGDVSLKMSCCDWLTNPPEQIKVFERVFIAFNCKFKSGSNIPKRSSMIVKGDDLACFKGEELKDFEIDWNEYKVTGSCCFDISKTTTTMAPIMTTLAPSDVTTCTTQQTFLKTIGATTSEPKKTFKLQASANSLPSIIVASECIYASPTATEPIKGYMSYDDPNYQIACRSSLQQELVTLETVNDGITYNIYCCKTNPKMKKPSTIEKILAHECEYEHDDGVNLLSYSGVTPGDDLVCDTETHELMVTKAKHVVTNKTVTIACCQPHEFTTTTEEPEETTTTTTKKTTTSLKPTTLSTTTAPVSTLKPSTTTLKSPATTTVLTTSQRTTPFTKYGQPKGDAGPECVYLGDGTLKVNYMAYCDDNPICRSQQYMKRAKDKAKYDRCCCQFSQSMKPDYSIQNLIAPTCEFREDTSFMRWTIIKSGRDLICKENHRIVNTVIRENDKDVQMSCCLRNDLNVPTTTTSTTTTTTTVSPGTTKAGATTTKKFSTTTTSQALLPPMAGIQCSYNDDQTLKNSFMDDCTPNMVCRSKEKLISTYITLSDNSKVKKCCCDYRADLPATNNNGPTIIAPKCYYNDAGYINTWSVISAGDDLGCLMSDNLMTFNMANGKVADQQMSCCLKKDATTIPTTARTTPKSTTTVRTTTIAPPKTSALECFYVNTGKLNYNYMDWWTKELVCRSNYKMKIENVTTSQGNLEPKCCCELEKTLPQPTAVRTILAATCYFKEGTGTLSRWSLMKFGVDLVCESDSYLYNTTIFYNGADNVYSCCQPKDQDIPTTAAPPTGDLSTPDPTSEILYFALPICEYRSDKTLRTSFMEYCSFDLVCRSQELMVNTTVINRYGEKTTKCCCDPHPELPPEIPPYQIRAQKCVFNQYGYVAQWSVVPFGIDLICAEHENLITYLLEFDSQERNMSCCLEKTSTTLETTSRSRSTSTQTESTTPLTTLTSTISTTTSLETTSTTSQVITTSTLLPNTTTSQEPTTTTTENITTPTTTIEDTTLPVNTTHAHLNLGDPTTTVTPKFGNITTPTTTIKTTTTFKTTTIANKTETTKKPDETTTSKVTEITTTATKAGTEGTITTEAETTKTPFKGKRTAPPKSMPPPRTVKDGECPDCIYPQNGMINGIDFITAHLARAGPSIGRCPMGYTMKIVYPMPALGYKDSKCCCVNNQFPLPYALN</sequence>
<accession>A0A9J6BH18</accession>
<feature type="region of interest" description="Disordered" evidence="1">
    <location>
        <begin position="528"/>
        <end position="547"/>
    </location>
</feature>
<feature type="region of interest" description="Disordered" evidence="1">
    <location>
        <begin position="1017"/>
        <end position="1055"/>
    </location>
</feature>
<dbReference type="Proteomes" id="UP001107558">
    <property type="component" value="Chromosome 4"/>
</dbReference>
<proteinExistence type="predicted"/>
<feature type="signal peptide" evidence="2">
    <location>
        <begin position="1"/>
        <end position="19"/>
    </location>
</feature>
<feature type="compositionally biased region" description="Low complexity" evidence="1">
    <location>
        <begin position="344"/>
        <end position="384"/>
    </location>
</feature>